<dbReference type="Pfam" id="PF13242">
    <property type="entry name" value="Hydrolase_like"/>
    <property type="match status" value="1"/>
</dbReference>
<dbReference type="InterPro" id="IPR006357">
    <property type="entry name" value="HAD-SF_hydro_IIA"/>
</dbReference>
<dbReference type="PANTHER" id="PTHR19288:SF46">
    <property type="entry name" value="HALOACID DEHALOGENASE-LIKE HYDROLASE DOMAIN-CONTAINING PROTEIN 2"/>
    <property type="match status" value="1"/>
</dbReference>
<dbReference type="GO" id="GO:0005634">
    <property type="term" value="C:nucleus"/>
    <property type="evidence" value="ECO:0007669"/>
    <property type="project" value="UniProtKB-SubCell"/>
</dbReference>
<dbReference type="AlphaFoldDB" id="J3JVJ0"/>
<dbReference type="InterPro" id="IPR036412">
    <property type="entry name" value="HAD-like_sf"/>
</dbReference>
<evidence type="ECO:0000256" key="13">
    <source>
        <dbReference type="ARBA" id="ARBA00039666"/>
    </source>
</evidence>
<evidence type="ECO:0000256" key="1">
    <source>
        <dbReference type="ARBA" id="ARBA00001946"/>
    </source>
</evidence>
<evidence type="ECO:0000256" key="3">
    <source>
        <dbReference type="ARBA" id="ARBA00004496"/>
    </source>
</evidence>
<reference evidence="15" key="1">
    <citation type="journal article" date="2012" name="Insect Biochem. Mol. Biol.">
        <title>Transcriptome and full-length cDNA resources for the mountain pine beetle, Dendroctonus ponderosae Hopkins, a major insect pest of pine forests.</title>
        <authorList>
            <person name="Keeling C.I."/>
            <person name="Henderson H."/>
            <person name="Li M."/>
            <person name="Yuen M."/>
            <person name="Clark E.L."/>
            <person name="Fraser J.D."/>
            <person name="Huber D.P."/>
            <person name="Liao N.Y."/>
            <person name="Roderick Docking T."/>
            <person name="Birol I."/>
            <person name="Chan S.K."/>
            <person name="Taylor G.A."/>
            <person name="Palmquist D."/>
            <person name="Jones S.J."/>
            <person name="Bohlmann J."/>
        </authorList>
    </citation>
    <scope>NUCLEOTIDE SEQUENCE</scope>
    <source>
        <tissue evidence="15">Larvae</tissue>
    </source>
</reference>
<dbReference type="SUPFAM" id="SSF56784">
    <property type="entry name" value="HAD-like"/>
    <property type="match status" value="1"/>
</dbReference>
<keyword evidence="6" id="KW-0963">Cytoplasm</keyword>
<comment type="catalytic activity">
    <reaction evidence="14">
        <text>diphosphate + H2O = 2 phosphate + H(+)</text>
        <dbReference type="Rhea" id="RHEA:24576"/>
        <dbReference type="ChEBI" id="CHEBI:15377"/>
        <dbReference type="ChEBI" id="CHEBI:15378"/>
        <dbReference type="ChEBI" id="CHEBI:33019"/>
        <dbReference type="ChEBI" id="CHEBI:43474"/>
        <dbReference type="EC" id="3.6.1.1"/>
    </reaction>
</comment>
<dbReference type="GO" id="GO:0016791">
    <property type="term" value="F:phosphatase activity"/>
    <property type="evidence" value="ECO:0007669"/>
    <property type="project" value="InterPro"/>
</dbReference>
<dbReference type="FunFam" id="3.40.50.1000:FF:000051">
    <property type="entry name" value="Phospholysine phosphohistidine inorganic pyrophosphate phosphatase"/>
    <property type="match status" value="1"/>
</dbReference>
<dbReference type="GO" id="GO:0046872">
    <property type="term" value="F:metal ion binding"/>
    <property type="evidence" value="ECO:0007669"/>
    <property type="project" value="UniProtKB-KW"/>
</dbReference>
<dbReference type="NCBIfam" id="TIGR01460">
    <property type="entry name" value="HAD-SF-IIA"/>
    <property type="match status" value="1"/>
</dbReference>
<proteinExistence type="evidence at transcript level"/>
<evidence type="ECO:0000256" key="9">
    <source>
        <dbReference type="ARBA" id="ARBA00022842"/>
    </source>
</evidence>
<dbReference type="HOGENOM" id="CLU_043473_4_0_1"/>
<evidence type="ECO:0000256" key="12">
    <source>
        <dbReference type="ARBA" id="ARBA00039357"/>
    </source>
</evidence>
<comment type="function">
    <text evidence="11">Phosphatase that hydrolyzes imidodiphosphate, 3-phosphohistidine and 6-phospholysine. Has broad substrate specificity and can also hydrolyze inorganic diphosphate, but with lower efficiency.</text>
</comment>
<dbReference type="GO" id="GO:0005737">
    <property type="term" value="C:cytoplasm"/>
    <property type="evidence" value="ECO:0007669"/>
    <property type="project" value="UniProtKB-SubCell"/>
</dbReference>
<comment type="subcellular location">
    <subcellularLocation>
        <location evidence="3">Cytoplasm</location>
    </subcellularLocation>
    <subcellularLocation>
        <location evidence="2">Nucleus</location>
    </subcellularLocation>
</comment>
<evidence type="ECO:0000256" key="5">
    <source>
        <dbReference type="ARBA" id="ARBA00012146"/>
    </source>
</evidence>
<evidence type="ECO:0000256" key="14">
    <source>
        <dbReference type="ARBA" id="ARBA00047820"/>
    </source>
</evidence>
<accession>J3JVJ0</accession>
<dbReference type="Gene3D" id="3.40.50.1000">
    <property type="entry name" value="HAD superfamily/HAD-like"/>
    <property type="match status" value="2"/>
</dbReference>
<dbReference type="Pfam" id="PF13344">
    <property type="entry name" value="Hydrolase_6"/>
    <property type="match status" value="1"/>
</dbReference>
<dbReference type="PANTHER" id="PTHR19288">
    <property type="entry name" value="4-NITROPHENYLPHOSPHATASE-RELATED"/>
    <property type="match status" value="1"/>
</dbReference>
<dbReference type="EC" id="3.6.1.1" evidence="5"/>
<dbReference type="GO" id="GO:0004427">
    <property type="term" value="F:inorganic diphosphate phosphatase activity"/>
    <property type="evidence" value="ECO:0007669"/>
    <property type="project" value="UniProtKB-EC"/>
</dbReference>
<evidence type="ECO:0000256" key="8">
    <source>
        <dbReference type="ARBA" id="ARBA00022801"/>
    </source>
</evidence>
<evidence type="ECO:0000256" key="11">
    <source>
        <dbReference type="ARBA" id="ARBA00037258"/>
    </source>
</evidence>
<evidence type="ECO:0000256" key="2">
    <source>
        <dbReference type="ARBA" id="ARBA00004123"/>
    </source>
</evidence>
<dbReference type="InterPro" id="IPR006355">
    <property type="entry name" value="LHPP/HDHD2"/>
</dbReference>
<dbReference type="CDD" id="cd07509">
    <property type="entry name" value="HAD_PPase"/>
    <property type="match status" value="1"/>
</dbReference>
<keyword evidence="9" id="KW-0460">Magnesium</keyword>
<keyword evidence="8" id="KW-0378">Hydrolase</keyword>
<sequence length="263" mass="28721">MIKQILIDLSGTLHIENQAIPGAVEALKRLAQQNLKIKFVTNTTKESKRILHDRLTNLGFTVNKNDILSSLGACRNLIEKNNLKPMLMIAPDALEDFEGLACPRNETPNAVVIGLAPTEFNYARLNEAFRYLQNGAQLIAIHAGKYYKSSDGMSLGPGCFVKGLEYSAQCSATLVGKPNKLFFQSALDEDVKPAEAIMIGDDVTDDVKGAMDAGLRGYLVKTGKYREGDESKISPAPTAVFSSFVEAADKIIEQLTQKTVYCT</sequence>
<evidence type="ECO:0000256" key="4">
    <source>
        <dbReference type="ARBA" id="ARBA00007958"/>
    </source>
</evidence>
<evidence type="ECO:0000256" key="10">
    <source>
        <dbReference type="ARBA" id="ARBA00023242"/>
    </source>
</evidence>
<dbReference type="NCBIfam" id="TIGR01458">
    <property type="entry name" value="HAD-SF-IIA-hyp3"/>
    <property type="match status" value="1"/>
</dbReference>
<dbReference type="OrthoDB" id="426235at2759"/>
<name>J3JVJ0_DENPD</name>
<protein>
    <recommendedName>
        <fullName evidence="13">Haloacid dehalogenase-like hydrolase domain-containing protein 2</fullName>
        <ecNumber evidence="5">3.6.1.1</ecNumber>
    </recommendedName>
    <alternativeName>
        <fullName evidence="12">Phospholysine phosphohistidine inorganic pyrophosphate phosphatase</fullName>
    </alternativeName>
</protein>
<dbReference type="InterPro" id="IPR023214">
    <property type="entry name" value="HAD_sf"/>
</dbReference>
<keyword evidence="7" id="KW-0479">Metal-binding</keyword>
<organism evidence="15">
    <name type="scientific">Dendroctonus ponderosae</name>
    <name type="common">Mountain pine beetle</name>
    <dbReference type="NCBI Taxonomy" id="77166"/>
    <lineage>
        <taxon>Eukaryota</taxon>
        <taxon>Metazoa</taxon>
        <taxon>Ecdysozoa</taxon>
        <taxon>Arthropoda</taxon>
        <taxon>Hexapoda</taxon>
        <taxon>Insecta</taxon>
        <taxon>Pterygota</taxon>
        <taxon>Neoptera</taxon>
        <taxon>Endopterygota</taxon>
        <taxon>Coleoptera</taxon>
        <taxon>Polyphaga</taxon>
        <taxon>Cucujiformia</taxon>
        <taxon>Curculionidae</taxon>
        <taxon>Scolytinae</taxon>
        <taxon>Dendroctonus</taxon>
    </lineage>
</organism>
<keyword evidence="10" id="KW-0539">Nucleus</keyword>
<evidence type="ECO:0000313" key="15">
    <source>
        <dbReference type="EMBL" id="AEE62220.1"/>
    </source>
</evidence>
<evidence type="ECO:0000256" key="6">
    <source>
        <dbReference type="ARBA" id="ARBA00022490"/>
    </source>
</evidence>
<comment type="cofactor">
    <cofactor evidence="1">
        <name>Mg(2+)</name>
        <dbReference type="ChEBI" id="CHEBI:18420"/>
    </cofactor>
</comment>
<dbReference type="EMBL" id="BT127258">
    <property type="protein sequence ID" value="AEE62220.1"/>
    <property type="molecule type" value="mRNA"/>
</dbReference>
<evidence type="ECO:0000256" key="7">
    <source>
        <dbReference type="ARBA" id="ARBA00022723"/>
    </source>
</evidence>
<comment type="similarity">
    <text evidence="4">Belongs to the HAD-like hydrolase superfamily.</text>
</comment>